<organism evidence="1 2">
    <name type="scientific">Solibaculum intestinale</name>
    <dbReference type="NCBI Taxonomy" id="3133165"/>
    <lineage>
        <taxon>Bacteria</taxon>
        <taxon>Bacillati</taxon>
        <taxon>Bacillota</taxon>
        <taxon>Clostridia</taxon>
        <taxon>Eubacteriales</taxon>
        <taxon>Oscillospiraceae</taxon>
        <taxon>Solibaculum</taxon>
    </lineage>
</organism>
<reference evidence="1 2" key="1">
    <citation type="submission" date="2024-03" db="EMBL/GenBank/DDBJ databases">
        <title>Human intestinal bacterial collection.</title>
        <authorList>
            <person name="Pauvert C."/>
            <person name="Hitch T.C.A."/>
            <person name="Clavel T."/>
        </authorList>
    </citation>
    <scope>NUCLEOTIDE SEQUENCE [LARGE SCALE GENOMIC DNA]</scope>
    <source>
        <strain evidence="1 2">CLA-JM-H44</strain>
    </source>
</reference>
<evidence type="ECO:0000313" key="2">
    <source>
        <dbReference type="Proteomes" id="UP001489509"/>
    </source>
</evidence>
<proteinExistence type="predicted"/>
<comment type="caution">
    <text evidence="1">The sequence shown here is derived from an EMBL/GenBank/DDBJ whole genome shotgun (WGS) entry which is preliminary data.</text>
</comment>
<keyword evidence="2" id="KW-1185">Reference proteome</keyword>
<dbReference type="EMBL" id="JBBMFD010000001">
    <property type="protein sequence ID" value="MEQ2439536.1"/>
    <property type="molecule type" value="Genomic_DNA"/>
</dbReference>
<dbReference type="RefSeq" id="WP_349217794.1">
    <property type="nucleotide sequence ID" value="NZ_JBBMFD010000001.1"/>
</dbReference>
<evidence type="ECO:0000313" key="1">
    <source>
        <dbReference type="EMBL" id="MEQ2439536.1"/>
    </source>
</evidence>
<accession>A0ABV1DWX3</accession>
<protein>
    <submittedName>
        <fullName evidence="1">Uncharacterized protein</fullName>
    </submittedName>
</protein>
<name>A0ABV1DWX3_9FIRM</name>
<sequence>MKRTSKMKKAWKKEMVKRWEKLVLLYQSTRVSRSAKRWGKLVLEVSKFLFSVLLKKVIVHFLKDF</sequence>
<gene>
    <name evidence="1" type="ORF">WMO26_01695</name>
</gene>
<dbReference type="Proteomes" id="UP001489509">
    <property type="component" value="Unassembled WGS sequence"/>
</dbReference>